<reference evidence="1" key="1">
    <citation type="submission" date="2020-07" db="EMBL/GenBank/DDBJ databases">
        <title>Clarias magur genome sequencing, assembly and annotation.</title>
        <authorList>
            <person name="Kushwaha B."/>
            <person name="Kumar R."/>
            <person name="Das P."/>
            <person name="Joshi C.G."/>
            <person name="Kumar D."/>
            <person name="Nagpure N.S."/>
            <person name="Pandey M."/>
            <person name="Agarwal S."/>
            <person name="Srivastava S."/>
            <person name="Singh M."/>
            <person name="Sahoo L."/>
            <person name="Jayasankar P."/>
            <person name="Meher P.K."/>
            <person name="Koringa P.G."/>
            <person name="Iquebal M.A."/>
            <person name="Das S.P."/>
            <person name="Bit A."/>
            <person name="Patnaik S."/>
            <person name="Patel N."/>
            <person name="Shah T.M."/>
            <person name="Hinsu A."/>
            <person name="Jena J.K."/>
        </authorList>
    </citation>
    <scope>NUCLEOTIDE SEQUENCE</scope>
    <source>
        <strain evidence="1">CIFAMagur01</strain>
        <tissue evidence="1">Testis</tissue>
    </source>
</reference>
<dbReference type="Proteomes" id="UP000727407">
    <property type="component" value="Unassembled WGS sequence"/>
</dbReference>
<gene>
    <name evidence="1" type="ORF">DAT39_006976</name>
</gene>
<dbReference type="EMBL" id="QNUK01000075">
    <property type="protein sequence ID" value="KAF5903337.1"/>
    <property type="molecule type" value="Genomic_DNA"/>
</dbReference>
<protein>
    <submittedName>
        <fullName evidence="1">Uncharacterized protein</fullName>
    </submittedName>
</protein>
<evidence type="ECO:0000313" key="2">
    <source>
        <dbReference type="Proteomes" id="UP000727407"/>
    </source>
</evidence>
<comment type="caution">
    <text evidence="1">The sequence shown here is derived from an EMBL/GenBank/DDBJ whole genome shotgun (WGS) entry which is preliminary data.</text>
</comment>
<organism evidence="1 2">
    <name type="scientific">Clarias magur</name>
    <name type="common">Asian catfish</name>
    <name type="synonym">Macropteronotus magur</name>
    <dbReference type="NCBI Taxonomy" id="1594786"/>
    <lineage>
        <taxon>Eukaryota</taxon>
        <taxon>Metazoa</taxon>
        <taxon>Chordata</taxon>
        <taxon>Craniata</taxon>
        <taxon>Vertebrata</taxon>
        <taxon>Euteleostomi</taxon>
        <taxon>Actinopterygii</taxon>
        <taxon>Neopterygii</taxon>
        <taxon>Teleostei</taxon>
        <taxon>Ostariophysi</taxon>
        <taxon>Siluriformes</taxon>
        <taxon>Clariidae</taxon>
        <taxon>Clarias</taxon>
    </lineage>
</organism>
<dbReference type="AlphaFoldDB" id="A0A8J4URF4"/>
<accession>A0A8J4URF4</accession>
<keyword evidence="2" id="KW-1185">Reference proteome</keyword>
<name>A0A8J4URF4_CLAMG</name>
<evidence type="ECO:0000313" key="1">
    <source>
        <dbReference type="EMBL" id="KAF5903337.1"/>
    </source>
</evidence>
<sequence>MAPLSAFPGGSSALWTLVQGCLPLLVAVIPGFSKAWANPGWLTVHGPDIQGVILEVKPARPRIPLIYT</sequence>
<proteinExistence type="predicted"/>